<organism evidence="1 2">
    <name type="scientific">Racocetra persica</name>
    <dbReference type="NCBI Taxonomy" id="160502"/>
    <lineage>
        <taxon>Eukaryota</taxon>
        <taxon>Fungi</taxon>
        <taxon>Fungi incertae sedis</taxon>
        <taxon>Mucoromycota</taxon>
        <taxon>Glomeromycotina</taxon>
        <taxon>Glomeromycetes</taxon>
        <taxon>Diversisporales</taxon>
        <taxon>Gigasporaceae</taxon>
        <taxon>Racocetra</taxon>
    </lineage>
</organism>
<comment type="caution">
    <text evidence="1">The sequence shown here is derived from an EMBL/GenBank/DDBJ whole genome shotgun (WGS) entry which is preliminary data.</text>
</comment>
<name>A0ACA9SRI1_9GLOM</name>
<accession>A0ACA9SRI1</accession>
<dbReference type="EMBL" id="CAJVQC010140902">
    <property type="protein sequence ID" value="CAG8844055.1"/>
    <property type="molecule type" value="Genomic_DNA"/>
</dbReference>
<proteinExistence type="predicted"/>
<protein>
    <submittedName>
        <fullName evidence="1">18355_t:CDS:1</fullName>
    </submittedName>
</protein>
<keyword evidence="2" id="KW-1185">Reference proteome</keyword>
<feature type="non-terminal residue" evidence="1">
    <location>
        <position position="170"/>
    </location>
</feature>
<reference evidence="1" key="1">
    <citation type="submission" date="2021-06" db="EMBL/GenBank/DDBJ databases">
        <authorList>
            <person name="Kallberg Y."/>
            <person name="Tangrot J."/>
            <person name="Rosling A."/>
        </authorList>
    </citation>
    <scope>NUCLEOTIDE SEQUENCE</scope>
    <source>
        <strain evidence="1">MA461A</strain>
    </source>
</reference>
<dbReference type="Proteomes" id="UP000789920">
    <property type="component" value="Unassembled WGS sequence"/>
</dbReference>
<gene>
    <name evidence="1" type="ORF">RPERSI_LOCUS33040</name>
</gene>
<evidence type="ECO:0000313" key="1">
    <source>
        <dbReference type="EMBL" id="CAG8844055.1"/>
    </source>
</evidence>
<sequence length="170" mass="18394">MEGILYGSQASGSASAKQKGKQVAIAKNFAGAINADSKALPVLAVYKQKFVSITRALSSASAKLAGATSLAPGSMHDLKVKIPANLSVGDKHEIDTLVHEKLREHYITSLTTKVNALKEARNALIPAFQKELQDAHTRLLTEKNEGATTETIEYWKKIADEIVAFNDQEF</sequence>
<evidence type="ECO:0000313" key="2">
    <source>
        <dbReference type="Proteomes" id="UP000789920"/>
    </source>
</evidence>